<dbReference type="Proteomes" id="UP000016630">
    <property type="component" value="Unassembled WGS sequence"/>
</dbReference>
<dbReference type="HOGENOM" id="CLU_2619034_0_0_10"/>
<dbReference type="RefSeq" id="WP_021664919.1">
    <property type="nucleotide sequence ID" value="NZ_KI259110.1"/>
</dbReference>
<gene>
    <name evidence="2" type="ORF">HMPREF1555_00214</name>
</gene>
<dbReference type="PATRIC" id="fig|1227271.3.peg.198"/>
<reference evidence="2 3" key="1">
    <citation type="submission" date="2013-06" db="EMBL/GenBank/DDBJ databases">
        <authorList>
            <person name="Weinstock G."/>
            <person name="Sodergren E."/>
            <person name="Lobos E.A."/>
            <person name="Fulton L."/>
            <person name="Fulton R."/>
            <person name="Courtney L."/>
            <person name="Fronick C."/>
            <person name="O'Laughlin M."/>
            <person name="Godfrey J."/>
            <person name="Wilson R.M."/>
            <person name="Miner T."/>
            <person name="Farmer C."/>
            <person name="Delehaunty K."/>
            <person name="Cordes M."/>
            <person name="Minx P."/>
            <person name="Tomlinson C."/>
            <person name="Chen J."/>
            <person name="Wollam A."/>
            <person name="Pepin K.H."/>
            <person name="Bhonagiri V."/>
            <person name="Zhang X."/>
            <person name="Warren W."/>
            <person name="Mitreva M."/>
            <person name="Mardis E.R."/>
            <person name="Wilson R.K."/>
        </authorList>
    </citation>
    <scope>NUCLEOTIDE SEQUENCE [LARGE SCALE GENOMIC DNA]</scope>
    <source>
        <strain evidence="2 3">F0570</strain>
    </source>
</reference>
<comment type="caution">
    <text evidence="2">The sequence shown here is derived from an EMBL/GenBank/DDBJ whole genome shotgun (WGS) entry which is preliminary data.</text>
</comment>
<accession>A0A0E2LT32</accession>
<sequence length="78" mass="8753">MKGKDKKAAPTKKAKATTPKTGKAKKGAMTDDIYAAISVALYQETYEAHDAEPMRLTIKRHRHSAWSLKTLMLRQLPK</sequence>
<feature type="compositionally biased region" description="Basic residues" evidence="1">
    <location>
        <begin position="1"/>
        <end position="15"/>
    </location>
</feature>
<feature type="region of interest" description="Disordered" evidence="1">
    <location>
        <begin position="1"/>
        <end position="25"/>
    </location>
</feature>
<protein>
    <submittedName>
        <fullName evidence="2">Uncharacterized protein</fullName>
    </submittedName>
</protein>
<proteinExistence type="predicted"/>
<name>A0A0E2LT32_PORGN</name>
<evidence type="ECO:0000313" key="2">
    <source>
        <dbReference type="EMBL" id="ERJ68779.1"/>
    </source>
</evidence>
<evidence type="ECO:0000313" key="3">
    <source>
        <dbReference type="Proteomes" id="UP000016630"/>
    </source>
</evidence>
<dbReference type="AlphaFoldDB" id="A0A0E2LT32"/>
<dbReference type="EMBL" id="AWUW01000013">
    <property type="protein sequence ID" value="ERJ68779.1"/>
    <property type="molecule type" value="Genomic_DNA"/>
</dbReference>
<evidence type="ECO:0000256" key="1">
    <source>
        <dbReference type="SAM" id="MobiDB-lite"/>
    </source>
</evidence>
<organism evidence="2 3">
    <name type="scientific">Porphyromonas gingivalis F0570</name>
    <dbReference type="NCBI Taxonomy" id="1227271"/>
    <lineage>
        <taxon>Bacteria</taxon>
        <taxon>Pseudomonadati</taxon>
        <taxon>Bacteroidota</taxon>
        <taxon>Bacteroidia</taxon>
        <taxon>Bacteroidales</taxon>
        <taxon>Porphyromonadaceae</taxon>
        <taxon>Porphyromonas</taxon>
    </lineage>
</organism>